<dbReference type="InterPro" id="IPR019587">
    <property type="entry name" value="Polyketide_cyclase/dehydratase"/>
</dbReference>
<gene>
    <name evidence="1" type="ORF">AMS66_17785</name>
</gene>
<name>A0A0M9BMA3_9BACL</name>
<dbReference type="Gene3D" id="3.30.530.20">
    <property type="match status" value="1"/>
</dbReference>
<evidence type="ECO:0000313" key="2">
    <source>
        <dbReference type="Proteomes" id="UP000037688"/>
    </source>
</evidence>
<dbReference type="OrthoDB" id="9801773at2"/>
<proteinExistence type="predicted"/>
<evidence type="ECO:0000313" key="1">
    <source>
        <dbReference type="EMBL" id="KOY15093.1"/>
    </source>
</evidence>
<comment type="caution">
    <text evidence="1">The sequence shown here is derived from an EMBL/GenBank/DDBJ whole genome shotgun (WGS) entry which is preliminary data.</text>
</comment>
<dbReference type="PATRIC" id="fig|1705561.3.peg.3662"/>
<keyword evidence="1" id="KW-0131">Cell cycle</keyword>
<dbReference type="CDD" id="cd07820">
    <property type="entry name" value="SRPBCC_3"/>
    <property type="match status" value="1"/>
</dbReference>
<reference evidence="1 2" key="1">
    <citation type="submission" date="2015-08" db="EMBL/GenBank/DDBJ databases">
        <title>Draft genome sequence of cellulolytic and xylanolytic Paenibacillus sp. A59, isolated from a decaying forest soil from Patagonia, Argentina.</title>
        <authorList>
            <person name="Ghio S."/>
            <person name="Caceres A.M."/>
            <person name="Talia P."/>
            <person name="Grasso D."/>
            <person name="Campos E."/>
        </authorList>
    </citation>
    <scope>NUCLEOTIDE SEQUENCE [LARGE SCALE GENOMIC DNA]</scope>
    <source>
        <strain evidence="1 2">A59</strain>
    </source>
</reference>
<dbReference type="Proteomes" id="UP000037688">
    <property type="component" value="Unassembled WGS sequence"/>
</dbReference>
<protein>
    <submittedName>
        <fullName evidence="1">Cell division protein</fullName>
    </submittedName>
</protein>
<keyword evidence="2" id="KW-1185">Reference proteome</keyword>
<sequence length="157" mass="18260">MIEVVTEITIHAPIERCFDYARDINIHTRTVWNHTRERAIAGVTTGRIGEGDTVTFEASHFGIRQKLTSRIAEYNRPHLFVDQMEKGAFKSMRHEHSFSKLGEQTTCMRDTLRFEAPLGVLGWVTERIVLKRYMQAFLESRNMKLKALLEQQIEPII</sequence>
<dbReference type="Pfam" id="PF10604">
    <property type="entry name" value="Polyketide_cyc2"/>
    <property type="match status" value="1"/>
</dbReference>
<dbReference type="AlphaFoldDB" id="A0A0M9BMA3"/>
<organism evidence="1 2">
    <name type="scientific">Paenibacillus xylanivorans</name>
    <dbReference type="NCBI Taxonomy" id="1705561"/>
    <lineage>
        <taxon>Bacteria</taxon>
        <taxon>Bacillati</taxon>
        <taxon>Bacillota</taxon>
        <taxon>Bacilli</taxon>
        <taxon>Bacillales</taxon>
        <taxon>Paenibacillaceae</taxon>
        <taxon>Paenibacillus</taxon>
    </lineage>
</organism>
<dbReference type="SUPFAM" id="SSF55961">
    <property type="entry name" value="Bet v1-like"/>
    <property type="match status" value="1"/>
</dbReference>
<dbReference type="GO" id="GO:0051301">
    <property type="term" value="P:cell division"/>
    <property type="evidence" value="ECO:0007669"/>
    <property type="project" value="UniProtKB-KW"/>
</dbReference>
<keyword evidence="1" id="KW-0132">Cell division</keyword>
<dbReference type="EMBL" id="LITU01000065">
    <property type="protein sequence ID" value="KOY15093.1"/>
    <property type="molecule type" value="Genomic_DNA"/>
</dbReference>
<dbReference type="InterPro" id="IPR023393">
    <property type="entry name" value="START-like_dom_sf"/>
</dbReference>
<accession>A0A0M9BMA3</accession>